<comment type="subunit">
    <text evidence="6">Component of the Mediator complex.</text>
</comment>
<keyword evidence="3 6" id="KW-0805">Transcription regulation</keyword>
<dbReference type="GO" id="GO:0006357">
    <property type="term" value="P:regulation of transcription by RNA polymerase II"/>
    <property type="evidence" value="ECO:0007669"/>
    <property type="project" value="InterPro"/>
</dbReference>
<dbReference type="EnsemblMetazoa" id="CJA16676.1">
    <property type="protein sequence ID" value="CJA16676.1"/>
    <property type="gene ID" value="WBGene00135879"/>
</dbReference>
<gene>
    <name evidence="6" type="primary">MED10</name>
</gene>
<evidence type="ECO:0000256" key="3">
    <source>
        <dbReference type="ARBA" id="ARBA00023015"/>
    </source>
</evidence>
<name>A0A8R1I4F8_CAEJA</name>
<accession>A0A8R1I4F8</accession>
<comment type="similarity">
    <text evidence="2 6">Belongs to the Mediator complex subunit 10 family.</text>
</comment>
<evidence type="ECO:0000313" key="9">
    <source>
        <dbReference type="Proteomes" id="UP000005237"/>
    </source>
</evidence>
<keyword evidence="4 6" id="KW-0804">Transcription</keyword>
<organism evidence="8 9">
    <name type="scientific">Caenorhabditis japonica</name>
    <dbReference type="NCBI Taxonomy" id="281687"/>
    <lineage>
        <taxon>Eukaryota</taxon>
        <taxon>Metazoa</taxon>
        <taxon>Ecdysozoa</taxon>
        <taxon>Nematoda</taxon>
        <taxon>Chromadorea</taxon>
        <taxon>Rhabditida</taxon>
        <taxon>Rhabditina</taxon>
        <taxon>Rhabditomorpha</taxon>
        <taxon>Rhabditoidea</taxon>
        <taxon>Rhabditidae</taxon>
        <taxon>Peloderinae</taxon>
        <taxon>Caenorhabditis</taxon>
    </lineage>
</organism>
<dbReference type="AlphaFoldDB" id="A0A8R1I4F8"/>
<comment type="function">
    <text evidence="6">Component of the Mediator complex, a coactivator involved in the regulated transcription of nearly all RNA polymerase II-dependent genes. Mediator functions as a bridge to convey information from gene-specific regulatory proteins to the basal RNA polymerase II transcription machinery. Mediator is recruited to promoters by direct interactions with regulatory proteins and serves as a scaffold for the assembly of a functional preinitiation complex with RNA polymerase II and the general transcription factors.</text>
</comment>
<dbReference type="GO" id="GO:0003712">
    <property type="term" value="F:transcription coregulator activity"/>
    <property type="evidence" value="ECO:0007669"/>
    <property type="project" value="InterPro"/>
</dbReference>
<dbReference type="Pfam" id="PF09748">
    <property type="entry name" value="Med10"/>
    <property type="match status" value="1"/>
</dbReference>
<keyword evidence="9" id="KW-1185">Reference proteome</keyword>
<feature type="region of interest" description="Disordered" evidence="7">
    <location>
        <begin position="1"/>
        <end position="26"/>
    </location>
</feature>
<evidence type="ECO:0000256" key="2">
    <source>
        <dbReference type="ARBA" id="ARBA00005389"/>
    </source>
</evidence>
<evidence type="ECO:0000256" key="6">
    <source>
        <dbReference type="RuleBase" id="RU364146"/>
    </source>
</evidence>
<evidence type="ECO:0000256" key="7">
    <source>
        <dbReference type="SAM" id="MobiDB-lite"/>
    </source>
</evidence>
<reference evidence="9" key="1">
    <citation type="submission" date="2010-08" db="EMBL/GenBank/DDBJ databases">
        <authorList>
            <consortium name="Caenorhabditis japonica Sequencing Consortium"/>
            <person name="Wilson R.K."/>
        </authorList>
    </citation>
    <scope>NUCLEOTIDE SEQUENCE [LARGE SCALE GENOMIC DNA]</scope>
    <source>
        <strain evidence="9">DF5081</strain>
    </source>
</reference>
<keyword evidence="5 6" id="KW-0539">Nucleus</keyword>
<evidence type="ECO:0000313" key="8">
    <source>
        <dbReference type="EnsemblMetazoa" id="CJA16676.1"/>
    </source>
</evidence>
<evidence type="ECO:0000256" key="4">
    <source>
        <dbReference type="ARBA" id="ARBA00023163"/>
    </source>
</evidence>
<dbReference type="InterPro" id="IPR019145">
    <property type="entry name" value="Mediator_Med10"/>
</dbReference>
<dbReference type="GO" id="GO:0016592">
    <property type="term" value="C:mediator complex"/>
    <property type="evidence" value="ECO:0007669"/>
    <property type="project" value="InterPro"/>
</dbReference>
<sequence length="157" mass="18874">MRREELKAAKKKEKEREEEKRRQDDEKLMQLEKKLEEFQENARFIGDLATHFQPKYQDTLNGRIYSLIRGLQDLDRMKSNYSDRKVPLDILPYLDNGKNPLLYSKNCMVATLEKNKAVNGKIEMYKKFRAHLMKAFSEEMPEIVYQYRNYRDDLDLA</sequence>
<evidence type="ECO:0000256" key="5">
    <source>
        <dbReference type="ARBA" id="ARBA00023242"/>
    </source>
</evidence>
<reference evidence="8" key="2">
    <citation type="submission" date="2022-06" db="UniProtKB">
        <authorList>
            <consortium name="EnsemblMetazoa"/>
        </authorList>
    </citation>
    <scope>IDENTIFICATION</scope>
    <source>
        <strain evidence="8">DF5081</strain>
    </source>
</reference>
<evidence type="ECO:0000256" key="1">
    <source>
        <dbReference type="ARBA" id="ARBA00004123"/>
    </source>
</evidence>
<protein>
    <recommendedName>
        <fullName evidence="6">Mediator of RNA polymerase II transcription subunit 10</fullName>
    </recommendedName>
    <alternativeName>
        <fullName evidence="6">Mediator complex subunit 10</fullName>
    </alternativeName>
</protein>
<proteinExistence type="inferred from homology"/>
<comment type="subcellular location">
    <subcellularLocation>
        <location evidence="1 6">Nucleus</location>
    </subcellularLocation>
</comment>
<dbReference type="Proteomes" id="UP000005237">
    <property type="component" value="Unassembled WGS sequence"/>
</dbReference>
<keyword evidence="6" id="KW-0010">Activator</keyword>